<keyword evidence="10" id="KW-1185">Reference proteome</keyword>
<evidence type="ECO:0000256" key="4">
    <source>
        <dbReference type="ARBA" id="ARBA00022842"/>
    </source>
</evidence>
<feature type="domain" description="Guanylate cyclase" evidence="8">
    <location>
        <begin position="1404"/>
        <end position="1540"/>
    </location>
</feature>
<dbReference type="GO" id="GO:0140326">
    <property type="term" value="F:ATPase-coupled intramembrane lipid transporter activity"/>
    <property type="evidence" value="ECO:0007669"/>
    <property type="project" value="TreeGrafter"/>
</dbReference>
<feature type="transmembrane region" description="Helical" evidence="7">
    <location>
        <begin position="914"/>
        <end position="933"/>
    </location>
</feature>
<dbReference type="InterPro" id="IPR023299">
    <property type="entry name" value="ATPase_P-typ_cyto_dom_N"/>
</dbReference>
<dbReference type="SUPFAM" id="SSF55073">
    <property type="entry name" value="Nucleotide cyclase"/>
    <property type="match status" value="2"/>
</dbReference>
<sequence length="2078" mass="237229">MSMNRKSHGRKSEKESLYRRIDFQYNISSEYKDNCVISYHYTILSIIPKTLFQEFQNISYLWFLVIIGLEFSSYCNYTSLKWSTLFPMLILIVYALIENIARTYKRYKLDCVKNNVIVKVLGSAEFIKKKSKDVHVGDIILIENQEYAPADVLLLAVDNTESECFVDMTSVVGGKDLIKKKPVKETQAFITTDGYEVGNLLKHIENIRITQPNSSFKQFSGKIKMKGNPKVSKVAIENLVIRGTQLIGCNWIIGLAVYTGMETKIWLNSKKPPIIKISKFHMFVNSIMVINFCLLLFYTLLSFGLSYYRKIEGIDEDWDFDFVSLLILFNNFVPVSLYLAMKISKVLQMLLINARYPNIKIESSKIFENLGKIEYVLLGKTGTLTEDYLKVQTCIIGTEVYREIDDDNDDYKKLSNRFKCSEIPLNFDDSTLKIGYDYSSFDVLASELRDESLRPELWYFVLCLGICNHYFPNQNMKNISADEKVMIALVEELGVSLFQRASSLSILKHGETEQKYDILCSYGFYSEQKFNKILIKNKDSNEAILIVKGSLDSLQNLFDDNDDSSFEEALKSPYLENLRKIVCGYKIFPEKNTKEFLFDYKIAKLSPVNIEGRLASVFEKHEKGLKYLGIIGIENPIKKGTKNCVMQLNQAGIKTWIITGDSEESTLLTGLATGMYTKDCYVVRVSGCFSPVDCLQMLNIAESTEIFHQEVAISDKGSSLQISEAFSKMKNDMGLDKNKNENKVIKGNTRIKGHNKKRNSVHPVLSNLSNLSDDKIDDIKSYDPCSLNFILSIDSQGFEYALSSSHHRRKFVSLLFTAKSVFFYSMSPDQKIKIVKLLKRNFSFEPTIMAIGDGNTNSGMLGEADISITVAPPNTEFEYAPDARIEKFADLSLLILNIGHYTQVRISRLVLLSIYREMLLSTFMFLFQIQTYFSGTPFFHYDLYVVYELFITLIPLVYVGVLYKDDSILIQATNNEGTFDSKTFISDKEEYPERYISPNLHIMKIVMSYVSGGLHGIFIYVACVYGINNVVNRNGFTEDLGTKGIVGFILISIAFNSRIMSDNLYYIKFNVTAYFLFVLMILFVVGLACNGNLGDGMMDYSLLIGSGNVWFIICIVPLVVFSACMFCVYTLQRINSIPTKSRLEQYKDHLYSVFKDTQEWNEDEISNELQLDKYSTKFLSNIKEKHYQSLISQENKPHIRKGVIFLFLVSWIIFILKYSKAFDKYRPDHKTIIAPVLLTIECLFLLYKKLMWEYFFIAHFIVTIIFSVTQTSFVDFTIGRYPVIAIFFTFCVNFRSRNAVGFLVSTYIVSIVIVFVETRLLLDWENMIYLSLHSVVLMLGICFLAFLITYINDVNKRKEFIYLQKVEFEVLRTKNILSLLLPQFVRKRVKEGVRYIAEDKGTVSVIFCDMCNFDDIVTLYPPQELTSFLDEIFSKLDKICELIGVTKIETVGKTYLACAGLKDSEIGLDPSLSRVPHARRAVEMGLAVLREISKIVLKNGSPVMFKVGINSGPVTAGVVGFHKPQFSLVGDTVNTASRMSSTLTESNSIQISMATYDLLGDKSGLTFSDRCPDVKGKGKMETKVVDVPKQTIIESIEIGLNGNSLGHNKSLILNSSYKASSGVKIMESPGSLGTPTILNRLEVEDPEELIEKSDSKYVSRIITFYEKENSVELDFRLVFLEDYYYIQYYGILINIVVNGLLLLLEIFLMIFNKGYTYPSNFIVVAIEEILMVFMFFKLKKYYQRKIFAYGLVGIFGLDFVGFFVSAFFDKPFVNCFLLFFDFRFLLVNYCSGMFFGKMLLPNFIIGVLWVLVLALHEPNYGNFLFSGLFVLVVLISKYTQESRMRINSIIKQAAVIDVEKTDELLTQMMPQHVLKNLQEENPVTDRLSYVTLMYADIVGFTAWSSTKTSKEVVGMLSQLFTRFDKLCLMYDVYKVHTIGDCYVVMGYKTDHKRNPAKEAENVVLFANSLINVIEETNQLCNCELSMRIGIHTGEVIGGITGTNIVRYDIYGADVLIANKMESNGEPGKIVVSEMTKVLLEDYNSERYKFTQTKEIAIPVLNKIVKMYLLTDLSEVLDS</sequence>
<evidence type="ECO:0000256" key="5">
    <source>
        <dbReference type="ARBA" id="ARBA00022989"/>
    </source>
</evidence>
<dbReference type="InterPro" id="IPR032630">
    <property type="entry name" value="P_typ_ATPase_c"/>
</dbReference>
<dbReference type="GO" id="GO:0000166">
    <property type="term" value="F:nucleotide binding"/>
    <property type="evidence" value="ECO:0007669"/>
    <property type="project" value="InterPro"/>
</dbReference>
<feature type="transmembrane region" description="Helical" evidence="7">
    <location>
        <begin position="58"/>
        <end position="74"/>
    </location>
</feature>
<dbReference type="GO" id="GO:0046872">
    <property type="term" value="F:metal ion binding"/>
    <property type="evidence" value="ECO:0007669"/>
    <property type="project" value="UniProtKB-KW"/>
</dbReference>
<feature type="transmembrane region" description="Helical" evidence="7">
    <location>
        <begin position="1822"/>
        <end position="1839"/>
    </location>
</feature>
<dbReference type="EMBL" id="MPUH01000441">
    <property type="protein sequence ID" value="OMJ80057.1"/>
    <property type="molecule type" value="Genomic_DNA"/>
</dbReference>
<feature type="transmembrane region" description="Helical" evidence="7">
    <location>
        <begin position="1328"/>
        <end position="1351"/>
    </location>
</feature>
<feature type="transmembrane region" description="Helical" evidence="7">
    <location>
        <begin position="1006"/>
        <end position="1028"/>
    </location>
</feature>
<dbReference type="Gene3D" id="3.30.70.1230">
    <property type="entry name" value="Nucleotide cyclase"/>
    <property type="match status" value="2"/>
</dbReference>
<feature type="transmembrane region" description="Helical" evidence="7">
    <location>
        <begin position="1109"/>
        <end position="1131"/>
    </location>
</feature>
<gene>
    <name evidence="9" type="ORF">SteCoe_19786</name>
</gene>
<evidence type="ECO:0000256" key="1">
    <source>
        <dbReference type="ARBA" id="ARBA00004141"/>
    </source>
</evidence>
<comment type="subcellular location">
    <subcellularLocation>
        <location evidence="1">Membrane</location>
        <topology evidence="1">Multi-pass membrane protein</topology>
    </subcellularLocation>
</comment>
<dbReference type="InterPro" id="IPR023298">
    <property type="entry name" value="ATPase_P-typ_TM_dom_sf"/>
</dbReference>
<dbReference type="GO" id="GO:0035556">
    <property type="term" value="P:intracellular signal transduction"/>
    <property type="evidence" value="ECO:0007669"/>
    <property type="project" value="InterPro"/>
</dbReference>
<dbReference type="InterPro" id="IPR036412">
    <property type="entry name" value="HAD-like_sf"/>
</dbReference>
<feature type="transmembrane region" description="Helical" evidence="7">
    <location>
        <begin position="1686"/>
        <end position="1711"/>
    </location>
</feature>
<feature type="transmembrane region" description="Helical" evidence="7">
    <location>
        <begin position="1231"/>
        <end position="1247"/>
    </location>
</feature>
<dbReference type="Gene3D" id="3.40.50.1000">
    <property type="entry name" value="HAD superfamily/HAD-like"/>
    <property type="match status" value="1"/>
</dbReference>
<dbReference type="PANTHER" id="PTHR24092">
    <property type="entry name" value="PROBABLE PHOSPHOLIPID-TRANSPORTING ATPASE"/>
    <property type="match status" value="1"/>
</dbReference>
<feature type="transmembrane region" description="Helical" evidence="7">
    <location>
        <begin position="322"/>
        <end position="341"/>
    </location>
</feature>
<feature type="domain" description="Guanylate cyclase" evidence="8">
    <location>
        <begin position="1891"/>
        <end position="2021"/>
    </location>
</feature>
<evidence type="ECO:0000256" key="6">
    <source>
        <dbReference type="ARBA" id="ARBA00023136"/>
    </source>
</evidence>
<feature type="transmembrane region" description="Helical" evidence="7">
    <location>
        <begin position="1040"/>
        <end position="1059"/>
    </location>
</feature>
<evidence type="ECO:0000256" key="3">
    <source>
        <dbReference type="ARBA" id="ARBA00022723"/>
    </source>
</evidence>
<dbReference type="Gene3D" id="3.40.1110.10">
    <property type="entry name" value="Calcium-transporting ATPase, cytoplasmic domain N"/>
    <property type="match status" value="1"/>
</dbReference>
<feature type="transmembrane region" description="Helical" evidence="7">
    <location>
        <begin position="1202"/>
        <end position="1219"/>
    </location>
</feature>
<dbReference type="SUPFAM" id="SSF81660">
    <property type="entry name" value="Metal cation-transporting ATPase, ATP-binding domain N"/>
    <property type="match status" value="1"/>
</dbReference>
<dbReference type="InterPro" id="IPR008250">
    <property type="entry name" value="ATPase_P-typ_transduc_dom_A_sf"/>
</dbReference>
<feature type="transmembrane region" description="Helical" evidence="7">
    <location>
        <begin position="1254"/>
        <end position="1272"/>
    </location>
</feature>
<dbReference type="GO" id="GO:0009190">
    <property type="term" value="P:cyclic nucleotide biosynthetic process"/>
    <property type="evidence" value="ECO:0007669"/>
    <property type="project" value="InterPro"/>
</dbReference>
<dbReference type="SMART" id="SM00044">
    <property type="entry name" value="CYCc"/>
    <property type="match status" value="2"/>
</dbReference>
<dbReference type="InterPro" id="IPR001054">
    <property type="entry name" value="A/G_cyclase"/>
</dbReference>
<keyword evidence="4" id="KW-0460">Magnesium</keyword>
<reference evidence="9 10" key="1">
    <citation type="submission" date="2016-11" db="EMBL/GenBank/DDBJ databases">
        <title>The macronuclear genome of Stentor coeruleus: a giant cell with tiny introns.</title>
        <authorList>
            <person name="Slabodnick M."/>
            <person name="Ruby J.G."/>
            <person name="Reiff S.B."/>
            <person name="Swart E.C."/>
            <person name="Gosai S."/>
            <person name="Prabakaran S."/>
            <person name="Witkowska E."/>
            <person name="Larue G.E."/>
            <person name="Fisher S."/>
            <person name="Freeman R.M."/>
            <person name="Gunawardena J."/>
            <person name="Chu W."/>
            <person name="Stover N.A."/>
            <person name="Gregory B.D."/>
            <person name="Nowacki M."/>
            <person name="Derisi J."/>
            <person name="Roy S.W."/>
            <person name="Marshall W.F."/>
            <person name="Sood P."/>
        </authorList>
    </citation>
    <scope>NUCLEOTIDE SEQUENCE [LARGE SCALE GENOMIC DNA]</scope>
    <source>
        <strain evidence="9">WM001</strain>
    </source>
</reference>
<feature type="transmembrane region" description="Helical" evidence="7">
    <location>
        <begin position="945"/>
        <end position="963"/>
    </location>
</feature>
<comment type="caution">
    <text evidence="9">The sequence shown here is derived from an EMBL/GenBank/DDBJ whole genome shotgun (WGS) entry which is preliminary data.</text>
</comment>
<accession>A0A1R2BTR6</accession>
<dbReference type="SUPFAM" id="SSF81665">
    <property type="entry name" value="Calcium ATPase, transmembrane domain M"/>
    <property type="match status" value="1"/>
</dbReference>
<keyword evidence="6 7" id="KW-0472">Membrane</keyword>
<dbReference type="GO" id="GO:0005886">
    <property type="term" value="C:plasma membrane"/>
    <property type="evidence" value="ECO:0007669"/>
    <property type="project" value="TreeGrafter"/>
</dbReference>
<evidence type="ECO:0000313" key="10">
    <source>
        <dbReference type="Proteomes" id="UP000187209"/>
    </source>
</evidence>
<dbReference type="GO" id="GO:0045332">
    <property type="term" value="P:phospholipid translocation"/>
    <property type="evidence" value="ECO:0007669"/>
    <property type="project" value="TreeGrafter"/>
</dbReference>
<dbReference type="Pfam" id="PF00211">
    <property type="entry name" value="Guanylate_cyc"/>
    <property type="match status" value="2"/>
</dbReference>
<dbReference type="SUPFAM" id="SSF56784">
    <property type="entry name" value="HAD-like"/>
    <property type="match status" value="1"/>
</dbReference>
<keyword evidence="2 7" id="KW-0812">Transmembrane</keyword>
<dbReference type="InterPro" id="IPR023214">
    <property type="entry name" value="HAD_sf"/>
</dbReference>
<dbReference type="InterPro" id="IPR032631">
    <property type="entry name" value="P-type_ATPase_N"/>
</dbReference>
<dbReference type="OrthoDB" id="354346at2759"/>
<dbReference type="Pfam" id="PF16209">
    <property type="entry name" value="PhoLip_ATPase_N"/>
    <property type="match status" value="1"/>
</dbReference>
<dbReference type="SUPFAM" id="SSF81653">
    <property type="entry name" value="Calcium ATPase, transduction domain A"/>
    <property type="match status" value="1"/>
</dbReference>
<feature type="transmembrane region" description="Helical" evidence="7">
    <location>
        <begin position="1798"/>
        <end position="1816"/>
    </location>
</feature>
<dbReference type="PROSITE" id="PS50125">
    <property type="entry name" value="GUANYLATE_CYCLASE_2"/>
    <property type="match status" value="2"/>
</dbReference>
<feature type="transmembrane region" description="Helical" evidence="7">
    <location>
        <begin position="1717"/>
        <end position="1736"/>
    </location>
</feature>
<evidence type="ECO:0000313" key="9">
    <source>
        <dbReference type="EMBL" id="OMJ80057.1"/>
    </source>
</evidence>
<organism evidence="9 10">
    <name type="scientific">Stentor coeruleus</name>
    <dbReference type="NCBI Taxonomy" id="5963"/>
    <lineage>
        <taxon>Eukaryota</taxon>
        <taxon>Sar</taxon>
        <taxon>Alveolata</taxon>
        <taxon>Ciliophora</taxon>
        <taxon>Postciliodesmatophora</taxon>
        <taxon>Heterotrichea</taxon>
        <taxon>Heterotrichida</taxon>
        <taxon>Stentoridae</taxon>
        <taxon>Stentor</taxon>
    </lineage>
</organism>
<feature type="transmembrane region" description="Helical" evidence="7">
    <location>
        <begin position="1301"/>
        <end position="1322"/>
    </location>
</feature>
<protein>
    <recommendedName>
        <fullName evidence="8">Guanylate cyclase domain-containing protein</fullName>
    </recommendedName>
</protein>
<evidence type="ECO:0000256" key="2">
    <source>
        <dbReference type="ARBA" id="ARBA00022692"/>
    </source>
</evidence>
<feature type="transmembrane region" description="Helical" evidence="7">
    <location>
        <begin position="1278"/>
        <end position="1294"/>
    </location>
</feature>
<feature type="transmembrane region" description="Helical" evidence="7">
    <location>
        <begin position="1748"/>
        <end position="1765"/>
    </location>
</feature>
<keyword evidence="5 7" id="KW-1133">Transmembrane helix</keyword>
<keyword evidence="3" id="KW-0479">Metal-binding</keyword>
<feature type="transmembrane region" description="Helical" evidence="7">
    <location>
        <begin position="280"/>
        <end position="302"/>
    </location>
</feature>
<dbReference type="Proteomes" id="UP000187209">
    <property type="component" value="Unassembled WGS sequence"/>
</dbReference>
<dbReference type="CDD" id="cd07302">
    <property type="entry name" value="CHD"/>
    <property type="match status" value="2"/>
</dbReference>
<evidence type="ECO:0000259" key="8">
    <source>
        <dbReference type="PROSITE" id="PS50125"/>
    </source>
</evidence>
<evidence type="ECO:0000256" key="7">
    <source>
        <dbReference type="SAM" id="Phobius"/>
    </source>
</evidence>
<proteinExistence type="predicted"/>
<feature type="transmembrane region" description="Helical" evidence="7">
    <location>
        <begin position="80"/>
        <end position="97"/>
    </location>
</feature>
<name>A0A1R2BTR6_9CILI</name>
<dbReference type="InterPro" id="IPR029787">
    <property type="entry name" value="Nucleotide_cyclase"/>
</dbReference>
<dbReference type="Pfam" id="PF16212">
    <property type="entry name" value="PhoLip_ATPase_C"/>
    <property type="match status" value="1"/>
</dbReference>
<dbReference type="Gene3D" id="2.70.150.10">
    <property type="entry name" value="Calcium-transporting ATPase, cytoplasmic transduction domain A"/>
    <property type="match status" value="1"/>
</dbReference>
<feature type="transmembrane region" description="Helical" evidence="7">
    <location>
        <begin position="1071"/>
        <end position="1089"/>
    </location>
</feature>